<reference evidence="1 2" key="1">
    <citation type="submission" date="2017-06" db="EMBL/GenBank/DDBJ databases">
        <title>Genome sequencing of cyanobaciteial culture collection at National Institute for Environmental Studies (NIES).</title>
        <authorList>
            <person name="Hirose Y."/>
            <person name="Shimura Y."/>
            <person name="Fujisawa T."/>
            <person name="Nakamura Y."/>
            <person name="Kawachi M."/>
        </authorList>
    </citation>
    <scope>NUCLEOTIDE SEQUENCE [LARGE SCALE GENOMIC DNA]</scope>
    <source>
        <strain evidence="1 2">NIES-4072</strain>
    </source>
</reference>
<name>A0A2R5FQW7_NOSCO</name>
<evidence type="ECO:0000313" key="2">
    <source>
        <dbReference type="Proteomes" id="UP000245124"/>
    </source>
</evidence>
<gene>
    <name evidence="1" type="ORF">NIES4072_43570</name>
</gene>
<keyword evidence="2" id="KW-1185">Reference proteome</keyword>
<dbReference type="Proteomes" id="UP000245124">
    <property type="component" value="Unassembled WGS sequence"/>
</dbReference>
<comment type="caution">
    <text evidence="1">The sequence shown here is derived from an EMBL/GenBank/DDBJ whole genome shotgun (WGS) entry which is preliminary data.</text>
</comment>
<organism evidence="1 2">
    <name type="scientific">Nostoc commune NIES-4072</name>
    <dbReference type="NCBI Taxonomy" id="2005467"/>
    <lineage>
        <taxon>Bacteria</taxon>
        <taxon>Bacillati</taxon>
        <taxon>Cyanobacteriota</taxon>
        <taxon>Cyanophyceae</taxon>
        <taxon>Nostocales</taxon>
        <taxon>Nostocaceae</taxon>
        <taxon>Nostoc</taxon>
    </lineage>
</organism>
<protein>
    <submittedName>
        <fullName evidence="1">Uncharacterized protein</fullName>
    </submittedName>
</protein>
<accession>A0A2R5FQW7</accession>
<sequence>MLNGGQVHRVYLDELGDIRQLPIWVALMVLTTVDEEQAPEEARYLLTRTTQEMRSPSNRAIIELITTIMVYRFEQLTQAEVESMLGITLKETRVYREIKEEGREIIDLLKRCNQLGINNYQFEGGTGGMSIYSFLGSLSDSLDGYFYNLSLFFSFPGLPPKTLIKKSFTFSEINYVSNDLLTIDIYDLVDEYVQIANQLGLAKIDLSSILV</sequence>
<evidence type="ECO:0000313" key="1">
    <source>
        <dbReference type="EMBL" id="GBG20675.1"/>
    </source>
</evidence>
<dbReference type="AlphaFoldDB" id="A0A2R5FQW7"/>
<dbReference type="InterPro" id="IPR022573">
    <property type="entry name" value="DUF2887"/>
</dbReference>
<dbReference type="EMBL" id="BDUD01000001">
    <property type="protein sequence ID" value="GBG20675.1"/>
    <property type="molecule type" value="Genomic_DNA"/>
</dbReference>
<proteinExistence type="predicted"/>
<dbReference type="Pfam" id="PF11103">
    <property type="entry name" value="DUF2887"/>
    <property type="match status" value="1"/>
</dbReference>